<evidence type="ECO:0000256" key="8">
    <source>
        <dbReference type="ARBA" id="ARBA00051542"/>
    </source>
</evidence>
<evidence type="ECO:0000256" key="5">
    <source>
        <dbReference type="ARBA" id="ARBA00022840"/>
    </source>
</evidence>
<comment type="subcellular location">
    <subcellularLocation>
        <location evidence="9">Cytoplasm</location>
    </subcellularLocation>
</comment>
<feature type="region of interest" description="Interaction with tRNA" evidence="9">
    <location>
        <begin position="154"/>
        <end position="156"/>
    </location>
</feature>
<comment type="caution">
    <text evidence="9">Lacks conserved residue(s) required for the propagation of feature annotation.</text>
</comment>
<feature type="region of interest" description="Interaction with tRNA" evidence="9">
    <location>
        <begin position="311"/>
        <end position="312"/>
    </location>
</feature>
<accession>A0ABT1MGF6</accession>
<name>A0ABT1MGF6_9BACT</name>
<keyword evidence="5 9" id="KW-0067">ATP-binding</keyword>
<dbReference type="CDD" id="cd01998">
    <property type="entry name" value="MnmA_TRMU-like"/>
    <property type="match status" value="1"/>
</dbReference>
<comment type="function">
    <text evidence="9">Catalyzes the 2-thiolation of uridine at the wobble position (U34) of tRNA, leading to the formation of s(2)U34.</text>
</comment>
<dbReference type="InterPro" id="IPR004506">
    <property type="entry name" value="MnmA-like"/>
</dbReference>
<evidence type="ECO:0000313" key="12">
    <source>
        <dbReference type="EMBL" id="MCP9610763.1"/>
    </source>
</evidence>
<dbReference type="InterPro" id="IPR046885">
    <property type="entry name" value="MnmA-like_C"/>
</dbReference>
<feature type="disulfide bond" description="Alternate" evidence="9">
    <location>
        <begin position="108"/>
        <end position="205"/>
    </location>
</feature>
<protein>
    <recommendedName>
        <fullName evidence="9">tRNA-specific 2-thiouridylase MnmA</fullName>
        <ecNumber evidence="9">2.8.1.13</ecNumber>
    </recommendedName>
</protein>
<evidence type="ECO:0000256" key="9">
    <source>
        <dbReference type="HAMAP-Rule" id="MF_00144"/>
    </source>
</evidence>
<keyword evidence="13" id="KW-1185">Reference proteome</keyword>
<dbReference type="GO" id="GO:0103016">
    <property type="term" value="F:tRNA-uridine 2-sulfurtransferase activity"/>
    <property type="evidence" value="ECO:0007669"/>
    <property type="project" value="UniProtKB-EC"/>
</dbReference>
<dbReference type="RefSeq" id="WP_255025344.1">
    <property type="nucleotide sequence ID" value="NZ_JANDHW010000001.1"/>
</dbReference>
<proteinExistence type="inferred from homology"/>
<dbReference type="SUPFAM" id="SSF52402">
    <property type="entry name" value="Adenine nucleotide alpha hydrolases-like"/>
    <property type="match status" value="1"/>
</dbReference>
<feature type="binding site" evidence="9">
    <location>
        <begin position="15"/>
        <end position="22"/>
    </location>
    <ligand>
        <name>ATP</name>
        <dbReference type="ChEBI" id="CHEBI:30616"/>
    </ligand>
</feature>
<sequence length="373" mass="42202">MDSSNTPCERKVLVGMSGGIDSSAVCMLLQEKGYHVIGMTLRMHDLPGHFSTPGQTDPNHVLEARALARKLGIPHYTYDVREDFRSTVIQNFMDEYLQGRTPNPCVMCNLHFKWRYLMQAADEYGCDKIATGHYARIEKGANGYLLKCGLDVLKDQSYFLWRLGQKELGRTLFPLGGITKEQIKEYVLKRGFKEKVEKKESMEICFIEKDYRDFLLQEIPDLSTRLNGGYFVDEVGRKIGQHKGFPFYTVGQRKGLEIALGYPAYVIKINAHKNTIRLGKKEELDVSRMLVDDVILNAGIQEGERVDVRIRYRSAPIPASLFKVDGDKCVVKFATLASAITPGQSAVFYKGDTVVGGGIITDNRFLKKYRISE</sequence>
<comment type="catalytic activity">
    <reaction evidence="8 9">
        <text>S-sulfanyl-L-cysteinyl-[protein] + uridine(34) in tRNA + AH2 + ATP = 2-thiouridine(34) in tRNA + L-cysteinyl-[protein] + A + AMP + diphosphate + H(+)</text>
        <dbReference type="Rhea" id="RHEA:47032"/>
        <dbReference type="Rhea" id="RHEA-COMP:10131"/>
        <dbReference type="Rhea" id="RHEA-COMP:11726"/>
        <dbReference type="Rhea" id="RHEA-COMP:11727"/>
        <dbReference type="Rhea" id="RHEA-COMP:11728"/>
        <dbReference type="ChEBI" id="CHEBI:13193"/>
        <dbReference type="ChEBI" id="CHEBI:15378"/>
        <dbReference type="ChEBI" id="CHEBI:17499"/>
        <dbReference type="ChEBI" id="CHEBI:29950"/>
        <dbReference type="ChEBI" id="CHEBI:30616"/>
        <dbReference type="ChEBI" id="CHEBI:33019"/>
        <dbReference type="ChEBI" id="CHEBI:61963"/>
        <dbReference type="ChEBI" id="CHEBI:65315"/>
        <dbReference type="ChEBI" id="CHEBI:87170"/>
        <dbReference type="ChEBI" id="CHEBI:456215"/>
        <dbReference type="EC" id="2.8.1.13"/>
    </reaction>
</comment>
<evidence type="ECO:0000256" key="4">
    <source>
        <dbReference type="ARBA" id="ARBA00022741"/>
    </source>
</evidence>
<dbReference type="Gene3D" id="2.30.30.280">
    <property type="entry name" value="Adenine nucleotide alpha hydrolases-like domains"/>
    <property type="match status" value="1"/>
</dbReference>
<organism evidence="12 13">
    <name type="scientific">Coprobacter tertius</name>
    <dbReference type="NCBI Taxonomy" id="2944915"/>
    <lineage>
        <taxon>Bacteria</taxon>
        <taxon>Pseudomonadati</taxon>
        <taxon>Bacteroidota</taxon>
        <taxon>Bacteroidia</taxon>
        <taxon>Bacteroidales</taxon>
        <taxon>Barnesiellaceae</taxon>
        <taxon>Coprobacter</taxon>
    </lineage>
</organism>
<feature type="binding site" evidence="9">
    <location>
        <position position="132"/>
    </location>
    <ligand>
        <name>ATP</name>
        <dbReference type="ChEBI" id="CHEBI:30616"/>
    </ligand>
</feature>
<feature type="site" description="Interaction with tRNA" evidence="9">
    <location>
        <position position="133"/>
    </location>
</feature>
<dbReference type="Proteomes" id="UP001205603">
    <property type="component" value="Unassembled WGS sequence"/>
</dbReference>
<evidence type="ECO:0000256" key="1">
    <source>
        <dbReference type="ARBA" id="ARBA00022555"/>
    </source>
</evidence>
<dbReference type="InterPro" id="IPR023382">
    <property type="entry name" value="MnmA-like_central_sf"/>
</dbReference>
<feature type="domain" description="tRNA-specific 2-thiouridylase MnmA-like C-terminal" evidence="10">
    <location>
        <begin position="302"/>
        <end position="360"/>
    </location>
</feature>
<gene>
    <name evidence="9 12" type="primary">mnmA</name>
    <name evidence="12" type="ORF">NMU02_01480</name>
</gene>
<feature type="active site" description="Cysteine persulfide intermediate" evidence="9">
    <location>
        <position position="205"/>
    </location>
</feature>
<reference evidence="12 13" key="1">
    <citation type="submission" date="2022-07" db="EMBL/GenBank/DDBJ databases">
        <title>Fecal culturing of patients with breast cancer.</title>
        <authorList>
            <person name="Teng N.M.Y."/>
            <person name="Kiu R."/>
            <person name="Evans R."/>
            <person name="Baker D.J."/>
            <person name="Zenner C."/>
            <person name="Robinson S.D."/>
            <person name="Hall L.J."/>
        </authorList>
    </citation>
    <scope>NUCLEOTIDE SEQUENCE [LARGE SCALE GENOMIC DNA]</scope>
    <source>
        <strain evidence="12 13">LH1063</strain>
    </source>
</reference>
<feature type="active site" description="Nucleophile" evidence="9">
    <location>
        <position position="108"/>
    </location>
</feature>
<evidence type="ECO:0000259" key="10">
    <source>
        <dbReference type="Pfam" id="PF20258"/>
    </source>
</evidence>
<feature type="domain" description="tRNA-specific 2-thiouridylase MnmA-like central" evidence="11">
    <location>
        <begin position="228"/>
        <end position="279"/>
    </location>
</feature>
<dbReference type="Pfam" id="PF20258">
    <property type="entry name" value="tRNA_Me_trans_C"/>
    <property type="match status" value="1"/>
</dbReference>
<dbReference type="Pfam" id="PF20259">
    <property type="entry name" value="tRNA_Me_trans_M"/>
    <property type="match status" value="1"/>
</dbReference>
<dbReference type="EC" id="2.8.1.13" evidence="9"/>
<keyword evidence="7 9" id="KW-1015">Disulfide bond</keyword>
<dbReference type="NCBIfam" id="TIGR00420">
    <property type="entry name" value="trmU"/>
    <property type="match status" value="1"/>
</dbReference>
<dbReference type="Gene3D" id="2.40.30.10">
    <property type="entry name" value="Translation factors"/>
    <property type="match status" value="1"/>
</dbReference>
<feature type="binding site" evidence="9">
    <location>
        <position position="41"/>
    </location>
    <ligand>
        <name>ATP</name>
        <dbReference type="ChEBI" id="CHEBI:30616"/>
    </ligand>
</feature>
<dbReference type="InterPro" id="IPR014729">
    <property type="entry name" value="Rossmann-like_a/b/a_fold"/>
</dbReference>
<comment type="similarity">
    <text evidence="9">Belongs to the MnmA/TRMU family.</text>
</comment>
<evidence type="ECO:0000256" key="6">
    <source>
        <dbReference type="ARBA" id="ARBA00022884"/>
    </source>
</evidence>
<evidence type="ECO:0000313" key="13">
    <source>
        <dbReference type="Proteomes" id="UP001205603"/>
    </source>
</evidence>
<comment type="caution">
    <text evidence="12">The sequence shown here is derived from an EMBL/GenBank/DDBJ whole genome shotgun (WGS) entry which is preliminary data.</text>
</comment>
<feature type="site" description="Interaction with tRNA" evidence="9">
    <location>
        <position position="344"/>
    </location>
</feature>
<dbReference type="HAMAP" id="MF_00144">
    <property type="entry name" value="tRNA_thiouridyl_MnmA"/>
    <property type="match status" value="1"/>
</dbReference>
<evidence type="ECO:0000259" key="11">
    <source>
        <dbReference type="Pfam" id="PF20259"/>
    </source>
</evidence>
<dbReference type="PANTHER" id="PTHR11933">
    <property type="entry name" value="TRNA 5-METHYLAMINOMETHYL-2-THIOURIDYLATE -METHYLTRANSFERASE"/>
    <property type="match status" value="1"/>
</dbReference>
<dbReference type="Pfam" id="PF03054">
    <property type="entry name" value="tRNA_Me_trans"/>
    <property type="match status" value="1"/>
</dbReference>
<dbReference type="PANTHER" id="PTHR11933:SF5">
    <property type="entry name" value="MITOCHONDRIAL TRNA-SPECIFIC 2-THIOURIDYLASE 1"/>
    <property type="match status" value="1"/>
</dbReference>
<evidence type="ECO:0000256" key="7">
    <source>
        <dbReference type="ARBA" id="ARBA00023157"/>
    </source>
</evidence>
<dbReference type="NCBIfam" id="NF001138">
    <property type="entry name" value="PRK00143.1"/>
    <property type="match status" value="1"/>
</dbReference>
<keyword evidence="1 9" id="KW-0820">tRNA-binding</keyword>
<evidence type="ECO:0000256" key="3">
    <source>
        <dbReference type="ARBA" id="ARBA00022694"/>
    </source>
</evidence>
<keyword evidence="4 9" id="KW-0547">Nucleotide-binding</keyword>
<dbReference type="Gene3D" id="3.40.50.620">
    <property type="entry name" value="HUPs"/>
    <property type="match status" value="1"/>
</dbReference>
<keyword evidence="6 9" id="KW-0694">RNA-binding</keyword>
<keyword evidence="9" id="KW-0963">Cytoplasm</keyword>
<keyword evidence="2 9" id="KW-0808">Transferase</keyword>
<dbReference type="EMBL" id="JANDHW010000001">
    <property type="protein sequence ID" value="MCP9610763.1"/>
    <property type="molecule type" value="Genomic_DNA"/>
</dbReference>
<evidence type="ECO:0000256" key="2">
    <source>
        <dbReference type="ARBA" id="ARBA00022679"/>
    </source>
</evidence>
<keyword evidence="3 9" id="KW-0819">tRNA processing</keyword>
<dbReference type="InterPro" id="IPR046884">
    <property type="entry name" value="MnmA-like_central"/>
</dbReference>